<reference evidence="2" key="1">
    <citation type="submission" date="2023-05" db="EMBL/GenBank/DDBJ databases">
        <title>Draft genome of Pseudofrankia sp. BMG5.37.</title>
        <authorList>
            <person name="Gtari M."/>
            <person name="Ghodhbane F."/>
            <person name="Sbissi I."/>
        </authorList>
    </citation>
    <scope>NUCLEOTIDE SEQUENCE [LARGE SCALE GENOMIC DNA]</scope>
    <source>
        <strain evidence="2">BMG 814</strain>
    </source>
</reference>
<evidence type="ECO:0000313" key="1">
    <source>
        <dbReference type="EMBL" id="MDP5181298.1"/>
    </source>
</evidence>
<sequence>MIDLPVRSAHPDAVRLPAAGRRLPARLRKRPVLVVPPAPEAERRH</sequence>
<protein>
    <submittedName>
        <fullName evidence="1">Uncharacterized protein</fullName>
    </submittedName>
</protein>
<gene>
    <name evidence="1" type="ORF">QOZ88_01490</name>
</gene>
<comment type="caution">
    <text evidence="1">The sequence shown here is derived from an EMBL/GenBank/DDBJ whole genome shotgun (WGS) entry which is preliminary data.</text>
</comment>
<dbReference type="RefSeq" id="WP_305998060.1">
    <property type="nucleotide sequence ID" value="NZ_JASNFN010000001.1"/>
</dbReference>
<name>A0ABT9I6W7_9ACTN</name>
<evidence type="ECO:0000313" key="2">
    <source>
        <dbReference type="Proteomes" id="UP001233673"/>
    </source>
</evidence>
<dbReference type="Proteomes" id="UP001233673">
    <property type="component" value="Unassembled WGS sequence"/>
</dbReference>
<organism evidence="1 2">
    <name type="scientific">Blastococcus carthaginiensis</name>
    <dbReference type="NCBI Taxonomy" id="3050034"/>
    <lineage>
        <taxon>Bacteria</taxon>
        <taxon>Bacillati</taxon>
        <taxon>Actinomycetota</taxon>
        <taxon>Actinomycetes</taxon>
        <taxon>Geodermatophilales</taxon>
        <taxon>Geodermatophilaceae</taxon>
        <taxon>Blastococcus</taxon>
    </lineage>
</organism>
<proteinExistence type="predicted"/>
<dbReference type="EMBL" id="JASNFN010000001">
    <property type="protein sequence ID" value="MDP5181298.1"/>
    <property type="molecule type" value="Genomic_DNA"/>
</dbReference>
<accession>A0ABT9I6W7</accession>
<keyword evidence="2" id="KW-1185">Reference proteome</keyword>